<evidence type="ECO:0000313" key="3">
    <source>
        <dbReference type="Proteomes" id="UP000271162"/>
    </source>
</evidence>
<feature type="transmembrane region" description="Helical" evidence="1">
    <location>
        <begin position="36"/>
        <end position="56"/>
    </location>
</feature>
<protein>
    <submittedName>
        <fullName evidence="4">EXS domain-containing protein</fullName>
    </submittedName>
</protein>
<dbReference type="STRING" id="27835.A0A0N4Y2U7"/>
<keyword evidence="1" id="KW-0472">Membrane</keyword>
<keyword evidence="1" id="KW-1133">Transmembrane helix</keyword>
<dbReference type="WBParaSite" id="NBR_0001006601-mRNA-1">
    <property type="protein sequence ID" value="NBR_0001006601-mRNA-1"/>
    <property type="gene ID" value="NBR_0001006601"/>
</dbReference>
<reference evidence="4" key="1">
    <citation type="submission" date="2017-02" db="UniProtKB">
        <authorList>
            <consortium name="WormBaseParasite"/>
        </authorList>
    </citation>
    <scope>IDENTIFICATION</scope>
</reference>
<dbReference type="AlphaFoldDB" id="A0A0N4Y2U7"/>
<accession>A0A0N4Y2U7</accession>
<evidence type="ECO:0000313" key="2">
    <source>
        <dbReference type="EMBL" id="VDL73656.1"/>
    </source>
</evidence>
<proteinExistence type="predicted"/>
<evidence type="ECO:0000256" key="1">
    <source>
        <dbReference type="SAM" id="Phobius"/>
    </source>
</evidence>
<name>A0A0N4Y2U7_NIPBR</name>
<gene>
    <name evidence="2" type="ORF">NBR_LOCUS10067</name>
</gene>
<evidence type="ECO:0000313" key="4">
    <source>
        <dbReference type="WBParaSite" id="NBR_0001006601-mRNA-1"/>
    </source>
</evidence>
<sequence length="110" mass="12584">MFTNTTLCVTQLGLGDCLQQYLHGDMEIEGWDSSRSARLGTCGLVIGPMMTVWYRFLDKRYDSRRLSIVIKKTAVDASLRVAYINVVYLIYSCIISFVKHNDNDEISKHI</sequence>
<feature type="transmembrane region" description="Helical" evidence="1">
    <location>
        <begin position="77"/>
        <end position="98"/>
    </location>
</feature>
<dbReference type="Proteomes" id="UP000271162">
    <property type="component" value="Unassembled WGS sequence"/>
</dbReference>
<organism evidence="4">
    <name type="scientific">Nippostrongylus brasiliensis</name>
    <name type="common">Rat hookworm</name>
    <dbReference type="NCBI Taxonomy" id="27835"/>
    <lineage>
        <taxon>Eukaryota</taxon>
        <taxon>Metazoa</taxon>
        <taxon>Ecdysozoa</taxon>
        <taxon>Nematoda</taxon>
        <taxon>Chromadorea</taxon>
        <taxon>Rhabditida</taxon>
        <taxon>Rhabditina</taxon>
        <taxon>Rhabditomorpha</taxon>
        <taxon>Strongyloidea</taxon>
        <taxon>Heligmosomidae</taxon>
        <taxon>Nippostrongylus</taxon>
    </lineage>
</organism>
<keyword evidence="3" id="KW-1185">Reference proteome</keyword>
<dbReference type="EMBL" id="UYSL01020248">
    <property type="protein sequence ID" value="VDL73656.1"/>
    <property type="molecule type" value="Genomic_DNA"/>
</dbReference>
<keyword evidence="1" id="KW-0812">Transmembrane</keyword>
<reference evidence="2 3" key="2">
    <citation type="submission" date="2018-11" db="EMBL/GenBank/DDBJ databases">
        <authorList>
            <consortium name="Pathogen Informatics"/>
        </authorList>
    </citation>
    <scope>NUCLEOTIDE SEQUENCE [LARGE SCALE GENOMIC DNA]</scope>
</reference>